<proteinExistence type="predicted"/>
<reference evidence="4" key="1">
    <citation type="submission" date="2013-01" db="EMBL/GenBank/DDBJ databases">
        <title>Draft Genome Sequence of a Mulberry Tree, Morus notabilis C.K. Schneid.</title>
        <authorList>
            <person name="He N."/>
            <person name="Zhao S."/>
        </authorList>
    </citation>
    <scope>NUCLEOTIDE SEQUENCE</scope>
</reference>
<keyword evidence="2" id="KW-0472">Membrane</keyword>
<feature type="transmembrane region" description="Helical" evidence="2">
    <location>
        <begin position="12"/>
        <end position="38"/>
    </location>
</feature>
<evidence type="ECO:0000313" key="3">
    <source>
        <dbReference type="EMBL" id="EXB69305.1"/>
    </source>
</evidence>
<evidence type="ECO:0000256" key="2">
    <source>
        <dbReference type="SAM" id="Phobius"/>
    </source>
</evidence>
<dbReference type="AlphaFoldDB" id="W9RD70"/>
<evidence type="ECO:0000313" key="4">
    <source>
        <dbReference type="Proteomes" id="UP000030645"/>
    </source>
</evidence>
<protein>
    <submittedName>
        <fullName evidence="3">Uncharacterized protein</fullName>
    </submittedName>
</protein>
<keyword evidence="2" id="KW-1133">Transmembrane helix</keyword>
<keyword evidence="4" id="KW-1185">Reference proteome</keyword>
<dbReference type="EMBL" id="KE344583">
    <property type="protein sequence ID" value="EXB69305.1"/>
    <property type="molecule type" value="Genomic_DNA"/>
</dbReference>
<feature type="compositionally biased region" description="Basic and acidic residues" evidence="1">
    <location>
        <begin position="188"/>
        <end position="236"/>
    </location>
</feature>
<sequence>MGTDALCEHDLAQISVTVFGLAYVLVYALVFVSFFNLFECWNRRDVEIIDMHGWCFSVPSPPFHLKPPIRSVHTQPTIQAHVLYVMIRWPSRLKTEKCRNHKRKNGGKRPSISRISSDNQLANRETRHLPQIDDLQNSFAKTISGARPENNGDEKTKRRSTNIFAMPESRKGGRHNIVSNWELQLEEEERRGERTIRRDKSGWESEGIKRRNLLEKSGGRRKESGGERENGRERRR</sequence>
<keyword evidence="2" id="KW-0812">Transmembrane</keyword>
<feature type="region of interest" description="Disordered" evidence="1">
    <location>
        <begin position="98"/>
        <end position="121"/>
    </location>
</feature>
<feature type="region of interest" description="Disordered" evidence="1">
    <location>
        <begin position="187"/>
        <end position="236"/>
    </location>
</feature>
<dbReference type="Proteomes" id="UP000030645">
    <property type="component" value="Unassembled WGS sequence"/>
</dbReference>
<accession>W9RD70</accession>
<organism evidence="3 4">
    <name type="scientific">Morus notabilis</name>
    <dbReference type="NCBI Taxonomy" id="981085"/>
    <lineage>
        <taxon>Eukaryota</taxon>
        <taxon>Viridiplantae</taxon>
        <taxon>Streptophyta</taxon>
        <taxon>Embryophyta</taxon>
        <taxon>Tracheophyta</taxon>
        <taxon>Spermatophyta</taxon>
        <taxon>Magnoliopsida</taxon>
        <taxon>eudicotyledons</taxon>
        <taxon>Gunneridae</taxon>
        <taxon>Pentapetalae</taxon>
        <taxon>rosids</taxon>
        <taxon>fabids</taxon>
        <taxon>Rosales</taxon>
        <taxon>Moraceae</taxon>
        <taxon>Moreae</taxon>
        <taxon>Morus</taxon>
    </lineage>
</organism>
<evidence type="ECO:0000256" key="1">
    <source>
        <dbReference type="SAM" id="MobiDB-lite"/>
    </source>
</evidence>
<name>W9RD70_9ROSA</name>
<gene>
    <name evidence="3" type="ORF">L484_002863</name>
</gene>
<feature type="region of interest" description="Disordered" evidence="1">
    <location>
        <begin position="143"/>
        <end position="175"/>
    </location>
</feature>